<sequence>MSDTNKNPGKDQKQPSQTEQQNDKLDIGNDMSLGHASGAGVSDFDPDRDSPETEEKEYREDSGNGDDERSGDNGINPSPDEVNPQSKAASNEHKIENADEDKLNPYPDELKPDSDDEHFNSTWMMSGRNKQI</sequence>
<reference evidence="3" key="1">
    <citation type="submission" date="2017-02" db="EMBL/GenBank/DDBJ databases">
        <authorList>
            <person name="Varghese N."/>
            <person name="Submissions S."/>
        </authorList>
    </citation>
    <scope>NUCLEOTIDE SEQUENCE [LARGE SCALE GENOMIC DNA]</scope>
    <source>
        <strain evidence="3">DSM 22385</strain>
    </source>
</reference>
<evidence type="ECO:0000313" key="2">
    <source>
        <dbReference type="EMBL" id="SKB81957.1"/>
    </source>
</evidence>
<dbReference type="STRING" id="572036.SAMN05661099_2909"/>
<evidence type="ECO:0000256" key="1">
    <source>
        <dbReference type="SAM" id="MobiDB-lite"/>
    </source>
</evidence>
<dbReference type="AlphaFoldDB" id="A0A1T5ECW5"/>
<feature type="region of interest" description="Disordered" evidence="1">
    <location>
        <begin position="1"/>
        <end position="132"/>
    </location>
</feature>
<organism evidence="2 3">
    <name type="scientific">Daejeonella lutea</name>
    <dbReference type="NCBI Taxonomy" id="572036"/>
    <lineage>
        <taxon>Bacteria</taxon>
        <taxon>Pseudomonadati</taxon>
        <taxon>Bacteroidota</taxon>
        <taxon>Sphingobacteriia</taxon>
        <taxon>Sphingobacteriales</taxon>
        <taxon>Sphingobacteriaceae</taxon>
        <taxon>Daejeonella</taxon>
    </lineage>
</organism>
<evidence type="ECO:0000313" key="3">
    <source>
        <dbReference type="Proteomes" id="UP000189981"/>
    </source>
</evidence>
<dbReference type="EMBL" id="FUYR01000003">
    <property type="protein sequence ID" value="SKB81957.1"/>
    <property type="molecule type" value="Genomic_DNA"/>
</dbReference>
<protein>
    <submittedName>
        <fullName evidence="2">Uncharacterized protein</fullName>
    </submittedName>
</protein>
<feature type="compositionally biased region" description="Basic and acidic residues" evidence="1">
    <location>
        <begin position="90"/>
        <end position="119"/>
    </location>
</feature>
<proteinExistence type="predicted"/>
<gene>
    <name evidence="2" type="ORF">SAMN05661099_2909</name>
</gene>
<feature type="compositionally biased region" description="Polar residues" evidence="1">
    <location>
        <begin position="120"/>
        <end position="132"/>
    </location>
</feature>
<name>A0A1T5ECW5_9SPHI</name>
<accession>A0A1T5ECW5</accession>
<keyword evidence="3" id="KW-1185">Reference proteome</keyword>
<dbReference type="Proteomes" id="UP000189981">
    <property type="component" value="Unassembled WGS sequence"/>
</dbReference>
<dbReference type="RefSeq" id="WP_079703425.1">
    <property type="nucleotide sequence ID" value="NZ_FUYR01000003.1"/>
</dbReference>
<feature type="compositionally biased region" description="Basic and acidic residues" evidence="1">
    <location>
        <begin position="45"/>
        <end position="71"/>
    </location>
</feature>